<evidence type="ECO:0000313" key="1">
    <source>
        <dbReference type="EMBL" id="CAI6358368.1"/>
    </source>
</evidence>
<comment type="caution">
    <text evidence="1">The sequence shown here is derived from an EMBL/GenBank/DDBJ whole genome shotgun (WGS) entry which is preliminary data.</text>
</comment>
<dbReference type="Proteomes" id="UP001160148">
    <property type="component" value="Unassembled WGS sequence"/>
</dbReference>
<dbReference type="AlphaFoldDB" id="A0AAV0WRA5"/>
<gene>
    <name evidence="1" type="ORF">MEUPH1_LOCUS13890</name>
</gene>
<dbReference type="EMBL" id="CARXXK010000002">
    <property type="protein sequence ID" value="CAI6358368.1"/>
    <property type="molecule type" value="Genomic_DNA"/>
</dbReference>
<reference evidence="1 2" key="1">
    <citation type="submission" date="2023-01" db="EMBL/GenBank/DDBJ databases">
        <authorList>
            <person name="Whitehead M."/>
        </authorList>
    </citation>
    <scope>NUCLEOTIDE SEQUENCE [LARGE SCALE GENOMIC DNA]</scope>
</reference>
<sequence>MDDAEHVFFKCDRWLRQRLEEVTPEHIIPCMLKRGRNWDVASDFVNQVQSTRENEERERQRNQIVH</sequence>
<accession>A0AAV0WRA5</accession>
<proteinExistence type="predicted"/>
<name>A0AAV0WRA5_9HEMI</name>
<evidence type="ECO:0000313" key="2">
    <source>
        <dbReference type="Proteomes" id="UP001160148"/>
    </source>
</evidence>
<organism evidence="1 2">
    <name type="scientific">Macrosiphum euphorbiae</name>
    <name type="common">potato aphid</name>
    <dbReference type="NCBI Taxonomy" id="13131"/>
    <lineage>
        <taxon>Eukaryota</taxon>
        <taxon>Metazoa</taxon>
        <taxon>Ecdysozoa</taxon>
        <taxon>Arthropoda</taxon>
        <taxon>Hexapoda</taxon>
        <taxon>Insecta</taxon>
        <taxon>Pterygota</taxon>
        <taxon>Neoptera</taxon>
        <taxon>Paraneoptera</taxon>
        <taxon>Hemiptera</taxon>
        <taxon>Sternorrhyncha</taxon>
        <taxon>Aphidomorpha</taxon>
        <taxon>Aphidoidea</taxon>
        <taxon>Aphididae</taxon>
        <taxon>Macrosiphini</taxon>
        <taxon>Macrosiphum</taxon>
    </lineage>
</organism>
<protein>
    <submittedName>
        <fullName evidence="1">Uncharacterized protein</fullName>
    </submittedName>
</protein>
<keyword evidence="2" id="KW-1185">Reference proteome</keyword>